<sequence>MGVAMGQAERIEQARALVLELEAGNEPEVRRLIDAIGDGGGGELFQEIGRLTRELHEAISGFLLDERIAELASREMPDASERLNHVISMTEKSADRTLTAVEQGIPLTEELTDHSGRLAEQWGRFVERRMSVEEFRSLSDELARFLELTGSHATRLHGHLTEVLMAQDFQDLTGQIIRQVITLLQDVEGKLVHLVRISGNRAPAQRQDCGRLEGPVVPGIDQGDVVNGQDDVDDLLSSLGF</sequence>
<evidence type="ECO:0000256" key="1">
    <source>
        <dbReference type="ARBA" id="ARBA00004496"/>
    </source>
</evidence>
<dbReference type="GO" id="GO:0006935">
    <property type="term" value="P:chemotaxis"/>
    <property type="evidence" value="ECO:0007669"/>
    <property type="project" value="UniProtKB-KW"/>
</dbReference>
<dbReference type="InterPro" id="IPR050992">
    <property type="entry name" value="CheZ_family_phosphatases"/>
</dbReference>
<dbReference type="PANTHER" id="PTHR43693:SF1">
    <property type="entry name" value="PROTEIN PHOSPHATASE CHEZ"/>
    <property type="match status" value="1"/>
</dbReference>
<proteinExistence type="inferred from homology"/>
<dbReference type="GO" id="GO:0097588">
    <property type="term" value="P:archaeal or bacterial-type flagellum-dependent cell motility"/>
    <property type="evidence" value="ECO:0007669"/>
    <property type="project" value="UniProtKB-KW"/>
</dbReference>
<name>A0A831RJU1_9GAMM</name>
<dbReference type="PANTHER" id="PTHR43693">
    <property type="entry name" value="PROTEIN PHOSPHATASE CHEZ"/>
    <property type="match status" value="1"/>
</dbReference>
<dbReference type="Pfam" id="PF04344">
    <property type="entry name" value="CheZ"/>
    <property type="match status" value="1"/>
</dbReference>
<evidence type="ECO:0000256" key="11">
    <source>
        <dbReference type="PIRSR" id="PIRSR002884-1"/>
    </source>
</evidence>
<dbReference type="Gene3D" id="1.10.287.500">
    <property type="entry name" value="Helix hairpin bin"/>
    <property type="match status" value="1"/>
</dbReference>
<dbReference type="EC" id="3.1.3.-" evidence="10"/>
<gene>
    <name evidence="12" type="ORF">ENI96_05825</name>
</gene>
<keyword evidence="6 10" id="KW-0283">Flagellar rotation</keyword>
<comment type="function">
    <text evidence="10">Plays an important role in bacterial chemotaxis signal transduction pathway by accelerating the dephosphorylation of phosphorylated CheY (CheY-P).</text>
</comment>
<evidence type="ECO:0000256" key="8">
    <source>
        <dbReference type="ARBA" id="ARBA00022912"/>
    </source>
</evidence>
<evidence type="ECO:0000256" key="3">
    <source>
        <dbReference type="ARBA" id="ARBA00018484"/>
    </source>
</evidence>
<comment type="subcellular location">
    <subcellularLocation>
        <location evidence="1 10">Cytoplasm</location>
    </subcellularLocation>
</comment>
<accession>A0A831RJU1</accession>
<dbReference type="EMBL" id="DRKP01000063">
    <property type="protein sequence ID" value="HEB95933.1"/>
    <property type="molecule type" value="Genomic_DNA"/>
</dbReference>
<evidence type="ECO:0000313" key="12">
    <source>
        <dbReference type="EMBL" id="HEB95933.1"/>
    </source>
</evidence>
<evidence type="ECO:0000256" key="5">
    <source>
        <dbReference type="ARBA" id="ARBA00022500"/>
    </source>
</evidence>
<evidence type="ECO:0000256" key="4">
    <source>
        <dbReference type="ARBA" id="ARBA00022490"/>
    </source>
</evidence>
<comment type="similarity">
    <text evidence="2 10">Belongs to the CheZ family.</text>
</comment>
<keyword evidence="5 10" id="KW-0145">Chemotaxis</keyword>
<evidence type="ECO:0000256" key="9">
    <source>
        <dbReference type="ARBA" id="ARBA00029599"/>
    </source>
</evidence>
<dbReference type="GO" id="GO:0009288">
    <property type="term" value="C:bacterial-type flagellum"/>
    <property type="evidence" value="ECO:0007669"/>
    <property type="project" value="InterPro"/>
</dbReference>
<evidence type="ECO:0000256" key="6">
    <source>
        <dbReference type="ARBA" id="ARBA00022779"/>
    </source>
</evidence>
<dbReference type="GO" id="GO:0005737">
    <property type="term" value="C:cytoplasm"/>
    <property type="evidence" value="ECO:0007669"/>
    <property type="project" value="UniProtKB-SubCell"/>
</dbReference>
<protein>
    <recommendedName>
        <fullName evidence="3 10">Protein phosphatase CheZ</fullName>
        <ecNumber evidence="10">3.1.3.-</ecNumber>
    </recommendedName>
    <alternativeName>
        <fullName evidence="9 10">Chemotaxis protein CheZ</fullName>
    </alternativeName>
</protein>
<dbReference type="AlphaFoldDB" id="A0A831RJU1"/>
<dbReference type="GO" id="GO:0050920">
    <property type="term" value="P:regulation of chemotaxis"/>
    <property type="evidence" value="ECO:0007669"/>
    <property type="project" value="InterPro"/>
</dbReference>
<feature type="site" description="Enhances dephosphorylation of CheY-P" evidence="11">
    <location>
        <position position="175"/>
    </location>
</feature>
<evidence type="ECO:0000256" key="7">
    <source>
        <dbReference type="ARBA" id="ARBA00022801"/>
    </source>
</evidence>
<dbReference type="Proteomes" id="UP000886251">
    <property type="component" value="Unassembled WGS sequence"/>
</dbReference>
<comment type="subunit">
    <text evidence="10">Homodimer.</text>
</comment>
<evidence type="ECO:0000256" key="2">
    <source>
        <dbReference type="ARBA" id="ARBA00005908"/>
    </source>
</evidence>
<comment type="caution">
    <text evidence="12">The sequence shown here is derived from an EMBL/GenBank/DDBJ whole genome shotgun (WGS) entry which is preliminary data.</text>
</comment>
<dbReference type="GO" id="GO:0004721">
    <property type="term" value="F:phosphoprotein phosphatase activity"/>
    <property type="evidence" value="ECO:0007669"/>
    <property type="project" value="UniProtKB-KW"/>
</dbReference>
<keyword evidence="4 10" id="KW-0963">Cytoplasm</keyword>
<keyword evidence="7 10" id="KW-0378">Hydrolase</keyword>
<organism evidence="12">
    <name type="scientific">Sedimenticola thiotaurini</name>
    <dbReference type="NCBI Taxonomy" id="1543721"/>
    <lineage>
        <taxon>Bacteria</taxon>
        <taxon>Pseudomonadati</taxon>
        <taxon>Pseudomonadota</taxon>
        <taxon>Gammaproteobacteria</taxon>
        <taxon>Chromatiales</taxon>
        <taxon>Sedimenticolaceae</taxon>
        <taxon>Sedimenticola</taxon>
    </lineage>
</organism>
<keyword evidence="8 10" id="KW-0904">Protein phosphatase</keyword>
<dbReference type="PIRSF" id="PIRSF002884">
    <property type="entry name" value="CheZ"/>
    <property type="match status" value="1"/>
</dbReference>
<reference evidence="12" key="1">
    <citation type="journal article" date="2020" name="mSystems">
        <title>Genome- and Community-Level Interaction Insights into Carbon Utilization and Element Cycling Functions of Hydrothermarchaeota in Hydrothermal Sediment.</title>
        <authorList>
            <person name="Zhou Z."/>
            <person name="Liu Y."/>
            <person name="Xu W."/>
            <person name="Pan J."/>
            <person name="Luo Z.H."/>
            <person name="Li M."/>
        </authorList>
    </citation>
    <scope>NUCLEOTIDE SEQUENCE [LARGE SCALE GENOMIC DNA]</scope>
    <source>
        <strain evidence="12">HyVt-443</strain>
    </source>
</reference>
<dbReference type="InterPro" id="IPR007439">
    <property type="entry name" value="Chemotax_Pase_CheZ"/>
</dbReference>
<dbReference type="SUPFAM" id="SSF75708">
    <property type="entry name" value="Chemotaxis phosphatase CheZ"/>
    <property type="match status" value="1"/>
</dbReference>
<evidence type="ECO:0000256" key="10">
    <source>
        <dbReference type="PIRNR" id="PIRNR002884"/>
    </source>
</evidence>